<feature type="non-terminal residue" evidence="1">
    <location>
        <position position="63"/>
    </location>
</feature>
<reference evidence="1" key="2">
    <citation type="submission" date="2016-06" db="EMBL/GenBank/DDBJ databases">
        <title>The genome of a short-lived fish provides insights into sex chromosome evolution and the genetic control of aging.</title>
        <authorList>
            <person name="Reichwald K."/>
            <person name="Felder M."/>
            <person name="Petzold A."/>
            <person name="Koch P."/>
            <person name="Groth M."/>
            <person name="Platzer M."/>
        </authorList>
    </citation>
    <scope>NUCLEOTIDE SEQUENCE</scope>
    <source>
        <tissue evidence="1">Brain</tissue>
    </source>
</reference>
<accession>A0A1A8H4C1</accession>
<evidence type="ECO:0000313" key="1">
    <source>
        <dbReference type="EMBL" id="SBQ78157.1"/>
    </source>
</evidence>
<feature type="non-terminal residue" evidence="1">
    <location>
        <position position="1"/>
    </location>
</feature>
<dbReference type="AlphaFoldDB" id="A0A1A8H4C1"/>
<organism evidence="1">
    <name type="scientific">Nothobranchius korthausae</name>
    <dbReference type="NCBI Taxonomy" id="1143690"/>
    <lineage>
        <taxon>Eukaryota</taxon>
        <taxon>Metazoa</taxon>
        <taxon>Chordata</taxon>
        <taxon>Craniata</taxon>
        <taxon>Vertebrata</taxon>
        <taxon>Euteleostomi</taxon>
        <taxon>Actinopterygii</taxon>
        <taxon>Neopterygii</taxon>
        <taxon>Teleostei</taxon>
        <taxon>Neoteleostei</taxon>
        <taxon>Acanthomorphata</taxon>
        <taxon>Ovalentaria</taxon>
        <taxon>Atherinomorphae</taxon>
        <taxon>Cyprinodontiformes</taxon>
        <taxon>Nothobranchiidae</taxon>
        <taxon>Nothobranchius</taxon>
    </lineage>
</organism>
<protein>
    <submittedName>
        <fullName evidence="1">Uncharacterized protein</fullName>
    </submittedName>
</protein>
<dbReference type="EMBL" id="HAEC01009941">
    <property type="protein sequence ID" value="SBQ78157.1"/>
    <property type="molecule type" value="Transcribed_RNA"/>
</dbReference>
<sequence length="63" mass="7052">TVFHFLTALLRLPISRLHCAEFKEQRAGGGLGGRCHAKDGFLVMMMLVLLMQHRALTLCLCQP</sequence>
<name>A0A1A8H4C1_9TELE</name>
<proteinExistence type="predicted"/>
<gene>
    <name evidence="1" type="primary">Nfu_g_1_006912</name>
</gene>
<reference evidence="1" key="1">
    <citation type="submission" date="2016-05" db="EMBL/GenBank/DDBJ databases">
        <authorList>
            <person name="Lavstsen T."/>
            <person name="Jespersen J.S."/>
        </authorList>
    </citation>
    <scope>NUCLEOTIDE SEQUENCE</scope>
    <source>
        <tissue evidence="1">Brain</tissue>
    </source>
</reference>